<evidence type="ECO:0000313" key="1">
    <source>
        <dbReference type="EMBL" id="MCC3143812.1"/>
    </source>
</evidence>
<dbReference type="InterPro" id="IPR007497">
    <property type="entry name" value="SIMPL/DUF541"/>
</dbReference>
<sequence length="252" mass="28556">MNRNAGLFLVFLALILLSVLVINGLYFNTNDDQVVAPEEVVEERVEEDYITTNLSISQQKEFDPEIVDVVLGFENEAQEQAEAVRENNEIVSALMAILEDEDLESLETQHFRVYPFTRYEDEERITYYRVSNQLKFRTEDLEELPVLLGQLLEAGANRVVNLDYGLRNNEAALDEVTAMALDSLKSKSAFIAQNLDKADYRITKLNMGRQDIYGADMLQSVRRSGAAESMAVPVQEEKVNISVSLSAEVELY</sequence>
<dbReference type="PANTHER" id="PTHR34387">
    <property type="entry name" value="SLR1258 PROTEIN"/>
    <property type="match status" value="1"/>
</dbReference>
<protein>
    <submittedName>
        <fullName evidence="1">SIMPL domain-containing protein</fullName>
    </submittedName>
</protein>
<dbReference type="PANTHER" id="PTHR34387:SF2">
    <property type="entry name" value="SLR1258 PROTEIN"/>
    <property type="match status" value="1"/>
</dbReference>
<accession>A0AAW4WYA1</accession>
<dbReference type="Gene3D" id="3.30.70.2970">
    <property type="entry name" value="Protein of unknown function (DUF541), domain 2"/>
    <property type="match status" value="1"/>
</dbReference>
<dbReference type="Gene3D" id="3.30.110.170">
    <property type="entry name" value="Protein of unknown function (DUF541), domain 1"/>
    <property type="match status" value="1"/>
</dbReference>
<gene>
    <name evidence="1" type="ORF">LJ207_00535</name>
</gene>
<dbReference type="Proteomes" id="UP001199296">
    <property type="component" value="Unassembled WGS sequence"/>
</dbReference>
<evidence type="ECO:0000313" key="2">
    <source>
        <dbReference type="Proteomes" id="UP001199296"/>
    </source>
</evidence>
<organism evidence="1 2">
    <name type="scientific">Halanaerobium polyolivorans</name>
    <dbReference type="NCBI Taxonomy" id="2886943"/>
    <lineage>
        <taxon>Bacteria</taxon>
        <taxon>Bacillati</taxon>
        <taxon>Bacillota</taxon>
        <taxon>Clostridia</taxon>
        <taxon>Halanaerobiales</taxon>
        <taxon>Halanaerobiaceae</taxon>
        <taxon>Halanaerobium</taxon>
    </lineage>
</organism>
<keyword evidence="2" id="KW-1185">Reference proteome</keyword>
<comment type="caution">
    <text evidence="1">The sequence shown here is derived from an EMBL/GenBank/DDBJ whole genome shotgun (WGS) entry which is preliminary data.</text>
</comment>
<reference evidence="1 2" key="1">
    <citation type="submission" date="2021-10" db="EMBL/GenBank/DDBJ databases">
        <authorList>
            <person name="Grouzdev D.S."/>
            <person name="Pantiukh K.S."/>
            <person name="Krutkina M.S."/>
        </authorList>
    </citation>
    <scope>NUCLEOTIDE SEQUENCE [LARGE SCALE GENOMIC DNA]</scope>
    <source>
        <strain evidence="1 2">Z-7514</strain>
    </source>
</reference>
<dbReference type="EMBL" id="JAJFAT010000001">
    <property type="protein sequence ID" value="MCC3143812.1"/>
    <property type="molecule type" value="Genomic_DNA"/>
</dbReference>
<dbReference type="RefSeq" id="WP_229343048.1">
    <property type="nucleotide sequence ID" value="NZ_JAJFAT010000001.1"/>
</dbReference>
<dbReference type="GO" id="GO:0006974">
    <property type="term" value="P:DNA damage response"/>
    <property type="evidence" value="ECO:0007669"/>
    <property type="project" value="TreeGrafter"/>
</dbReference>
<name>A0AAW4WYA1_9FIRM</name>
<dbReference type="Pfam" id="PF04402">
    <property type="entry name" value="SIMPL"/>
    <property type="match status" value="1"/>
</dbReference>
<dbReference type="InterPro" id="IPR052022">
    <property type="entry name" value="26kDa_periplasmic_antigen"/>
</dbReference>
<dbReference type="AlphaFoldDB" id="A0AAW4WYA1"/>
<proteinExistence type="predicted"/>